<accession>A0A218ZHD8</accession>
<dbReference type="GO" id="GO:0005634">
    <property type="term" value="C:nucleus"/>
    <property type="evidence" value="ECO:0007669"/>
    <property type="project" value="TreeGrafter"/>
</dbReference>
<feature type="compositionally biased region" description="Basic and acidic residues" evidence="4">
    <location>
        <begin position="1315"/>
        <end position="1327"/>
    </location>
</feature>
<dbReference type="PANTHER" id="PTHR45626">
    <property type="entry name" value="TRANSCRIPTION TERMINATION FACTOR 2-RELATED"/>
    <property type="match status" value="1"/>
</dbReference>
<feature type="region of interest" description="Disordered" evidence="4">
    <location>
        <begin position="938"/>
        <end position="977"/>
    </location>
</feature>
<dbReference type="InterPro" id="IPR049730">
    <property type="entry name" value="SNF2/RAD54-like_C"/>
</dbReference>
<evidence type="ECO:0000256" key="2">
    <source>
        <dbReference type="ARBA" id="ARBA00022801"/>
    </source>
</evidence>
<dbReference type="GO" id="GO:0008094">
    <property type="term" value="F:ATP-dependent activity, acting on DNA"/>
    <property type="evidence" value="ECO:0007669"/>
    <property type="project" value="TreeGrafter"/>
</dbReference>
<dbReference type="SUPFAM" id="SSF52540">
    <property type="entry name" value="P-loop containing nucleoside triphosphate hydrolases"/>
    <property type="match status" value="2"/>
</dbReference>
<dbReference type="InterPro" id="IPR001650">
    <property type="entry name" value="Helicase_C-like"/>
</dbReference>
<keyword evidence="1" id="KW-0547">Nucleotide-binding</keyword>
<dbReference type="SMART" id="SM00487">
    <property type="entry name" value="DEXDc"/>
    <property type="match status" value="1"/>
</dbReference>
<dbReference type="Pfam" id="PF00271">
    <property type="entry name" value="Helicase_C"/>
    <property type="match status" value="1"/>
</dbReference>
<dbReference type="OrthoDB" id="2801544at2759"/>
<dbReference type="Pfam" id="PF00176">
    <property type="entry name" value="SNF2-rel_dom"/>
    <property type="match status" value="1"/>
</dbReference>
<keyword evidence="7" id="KW-1185">Reference proteome</keyword>
<dbReference type="GO" id="GO:0016787">
    <property type="term" value="F:hydrolase activity"/>
    <property type="evidence" value="ECO:0007669"/>
    <property type="project" value="UniProtKB-KW"/>
</dbReference>
<reference evidence="6 7" key="1">
    <citation type="submission" date="2017-04" db="EMBL/GenBank/DDBJ databases">
        <title>Draft genome sequence of Marssonina coronaria NL1: causal agent of apple blotch.</title>
        <authorList>
            <person name="Cheng Q."/>
        </authorList>
    </citation>
    <scope>NUCLEOTIDE SEQUENCE [LARGE SCALE GENOMIC DNA]</scope>
    <source>
        <strain evidence="6 7">NL1</strain>
    </source>
</reference>
<comment type="caution">
    <text evidence="6">The sequence shown here is derived from an EMBL/GenBank/DDBJ whole genome shotgun (WGS) entry which is preliminary data.</text>
</comment>
<name>A0A218ZHD8_9HELO</name>
<evidence type="ECO:0000256" key="4">
    <source>
        <dbReference type="SAM" id="MobiDB-lite"/>
    </source>
</evidence>
<dbReference type="GO" id="GO:0006281">
    <property type="term" value="P:DNA repair"/>
    <property type="evidence" value="ECO:0007669"/>
    <property type="project" value="TreeGrafter"/>
</dbReference>
<dbReference type="Gene3D" id="3.40.50.300">
    <property type="entry name" value="P-loop containing nucleotide triphosphate hydrolases"/>
    <property type="match status" value="2"/>
</dbReference>
<dbReference type="Proteomes" id="UP000242519">
    <property type="component" value="Unassembled WGS sequence"/>
</dbReference>
<dbReference type="InParanoid" id="A0A218ZHD8"/>
<feature type="region of interest" description="Disordered" evidence="4">
    <location>
        <begin position="1268"/>
        <end position="1359"/>
    </location>
</feature>
<proteinExistence type="predicted"/>
<evidence type="ECO:0000256" key="1">
    <source>
        <dbReference type="ARBA" id="ARBA00022741"/>
    </source>
</evidence>
<dbReference type="PANTHER" id="PTHR45626:SF51">
    <property type="entry name" value="SNF2-RELATED DOMAIN-CONTAINING PROTEIN"/>
    <property type="match status" value="1"/>
</dbReference>
<keyword evidence="2" id="KW-0378">Hydrolase</keyword>
<dbReference type="InterPro" id="IPR027417">
    <property type="entry name" value="P-loop_NTPase"/>
</dbReference>
<sequence length="1359" mass="150946">MAGSSFNYDRQYSLTSALDDIILDIDKYIPIGEYISPLPIPVMPPKPYGTLTVHLLMKELGCLRIKKSDLGIPLSSWHSLSGLDPGQWQAFSHPRDTLNPSGGRYLMNAAQEILFGIPVLRTSIGIFNAGWIRLEFRANDERRGQIRIYVLADDIGRSVIDRNITSFRKALSSLLLQLDTSFFTWHGTWDDDTPMCHVGSALDTDVKEDLSLFQLFNTLPSPKPEPEVVTDPYAKDSMYRILDSQIDGLKTTMHHYQRRSAALMLQRESKPAHNLDPRLRHLKDQKGISWYFDVDAGSCFREPRTYEAARGGICAETMGLGKTLICLGLIMATKDLTSQIPLEYSFDSLPVRKKTGSLMSMAAATLGRKAVPWRTEISNLETRECLNFERCREALRKNVGYYMLPSPIPRRESRNPIIAPPRKILLTAATIVVVPANLIQQWQHEIKKHTSGLDVLVMTTMSEPLPKAEVLGEYDIILFSKQRFDKEATDEVDDLQLLKEYAAQFARQGPESSQPTLRNVGRAGRSAGRRKYAPKMAYHSPLKEIRFKRLIVDEGHTFGNASSSSRTDATAVVDFLQVDARWIISGTPTRGLYGAEVAMDSSGSPPRLHTPSLFKISDPTPDVHFNNRDLTLPDSISGTPSKEISLYHKQERKDIEKLGNIATSYLKAKPWANRLKDHDHASWSHLVMQPRHGSKSHGSSECLRATLEGMIIRHRSEDVLLEVSLPPLSQKLVFLDGSIQNKLSLNTFIVMIITNAVTSERKDADYFFHPRQRKSLQQVVSNLRQASFFWSGVETEGLQTTIEIAKKFLEEKKVAVTKEDEALLREAIRIGEAVLANEISQAISKYHEMPMYIQNALPGHTIAAWSLDGKPSNPALMGATMVHAAQKFVESQLWKEDPSEGLEDAGKQVMKSANDSVQPQTRKLAERKNIKEINKIRKRPGLVPPLAGGVTIGEGSSPRKRARSLSSPRENPESSNIDFLISLDAISDTPAEEAEDDPEAAQKQLDAQFLPVAELKSSLKKMTDKSGSLSPSSPLASAAIISTASAKLSYLMDAIMTHQAEEKILIFYEADNTAYYIAQALECLGVKHLIYAKTLSSARRSQYVVTFNQSTQFRVLLMDVSQAAFGLDLSSASRVYFVNPVFSPQVEAQAVKRAHRIGQTKPVFVETLVLRGSIEEVLVERGKRMSTEEHNSCKSILDDRTVYDWIRDVRFMDVGLDSEQTKGVRGPEQMAKLAVPRLIFGRGAGMRVGDPDADLILGDSLMAQGQRKVKGSISSGTIGDADDGDGEGNGEKIASMSFQEISKPETKSSSTNFPRKTEDRGEGGEPAKKRRPGVSFVDDEVLGPGNGEGSSTGKKVRFS</sequence>
<feature type="compositionally biased region" description="Polar residues" evidence="4">
    <location>
        <begin position="964"/>
        <end position="977"/>
    </location>
</feature>
<gene>
    <name evidence="6" type="ORF">B2J93_5164</name>
</gene>
<dbReference type="InterPro" id="IPR050628">
    <property type="entry name" value="SNF2_RAD54_helicase_TF"/>
</dbReference>
<dbReference type="InterPro" id="IPR014001">
    <property type="entry name" value="Helicase_ATP-bd"/>
</dbReference>
<evidence type="ECO:0000259" key="5">
    <source>
        <dbReference type="PROSITE" id="PS51194"/>
    </source>
</evidence>
<dbReference type="InterPro" id="IPR000330">
    <property type="entry name" value="SNF2_N"/>
</dbReference>
<dbReference type="CDD" id="cd18793">
    <property type="entry name" value="SF2_C_SNF"/>
    <property type="match status" value="1"/>
</dbReference>
<dbReference type="EMBL" id="MZNU01000038">
    <property type="protein sequence ID" value="OWP06685.1"/>
    <property type="molecule type" value="Genomic_DNA"/>
</dbReference>
<keyword evidence="3" id="KW-0067">ATP-binding</keyword>
<evidence type="ECO:0000313" key="6">
    <source>
        <dbReference type="EMBL" id="OWP06685.1"/>
    </source>
</evidence>
<feature type="region of interest" description="Disordered" evidence="4">
    <location>
        <begin position="508"/>
        <end position="529"/>
    </location>
</feature>
<protein>
    <recommendedName>
        <fullName evidence="5">Helicase C-terminal domain-containing protein</fullName>
    </recommendedName>
</protein>
<evidence type="ECO:0000256" key="3">
    <source>
        <dbReference type="ARBA" id="ARBA00022840"/>
    </source>
</evidence>
<feature type="domain" description="Helicase C-terminal" evidence="5">
    <location>
        <begin position="1050"/>
        <end position="1210"/>
    </location>
</feature>
<evidence type="ECO:0000313" key="7">
    <source>
        <dbReference type="Proteomes" id="UP000242519"/>
    </source>
</evidence>
<dbReference type="STRING" id="503106.A0A218ZHD8"/>
<organism evidence="6 7">
    <name type="scientific">Diplocarpon coronariae</name>
    <dbReference type="NCBI Taxonomy" id="2795749"/>
    <lineage>
        <taxon>Eukaryota</taxon>
        <taxon>Fungi</taxon>
        <taxon>Dikarya</taxon>
        <taxon>Ascomycota</taxon>
        <taxon>Pezizomycotina</taxon>
        <taxon>Leotiomycetes</taxon>
        <taxon>Helotiales</taxon>
        <taxon>Drepanopezizaceae</taxon>
        <taxon>Diplocarpon</taxon>
    </lineage>
</organism>
<dbReference type="GO" id="GO:0005524">
    <property type="term" value="F:ATP binding"/>
    <property type="evidence" value="ECO:0007669"/>
    <property type="project" value="UniProtKB-KW"/>
</dbReference>
<dbReference type="PROSITE" id="PS51194">
    <property type="entry name" value="HELICASE_CTER"/>
    <property type="match status" value="1"/>
</dbReference>